<evidence type="ECO:0000313" key="11">
    <source>
        <dbReference type="Proteomes" id="UP000045842"/>
    </source>
</evidence>
<proteinExistence type="predicted"/>
<dbReference type="Proteomes" id="UP000039217">
    <property type="component" value="Unassembled WGS sequence"/>
</dbReference>
<evidence type="ECO:0000313" key="10">
    <source>
        <dbReference type="Proteomes" id="UP000044938"/>
    </source>
</evidence>
<evidence type="ECO:0000313" key="8">
    <source>
        <dbReference type="Proteomes" id="UP000039021"/>
    </source>
</evidence>
<evidence type="ECO:0000313" key="12">
    <source>
        <dbReference type="Proteomes" id="UP000046680"/>
    </source>
</evidence>
<dbReference type="EMBL" id="CSBK01001589">
    <property type="protein sequence ID" value="COY87606.1"/>
    <property type="molecule type" value="Genomic_DNA"/>
</dbReference>
<evidence type="ECO:0000313" key="2">
    <source>
        <dbReference type="EMBL" id="CFR99310.1"/>
    </source>
</evidence>
<evidence type="ECO:0000313" key="1">
    <source>
        <dbReference type="EMBL" id="CFE49819.1"/>
    </source>
</evidence>
<reference evidence="8 9" key="1">
    <citation type="submission" date="2015-03" db="EMBL/GenBank/DDBJ databases">
        <authorList>
            <consortium name="Pathogen Informatics"/>
        </authorList>
    </citation>
    <scope>NUCLEOTIDE SEQUENCE [LARGE SCALE GENOMIC DNA]</scope>
    <source>
        <strain evidence="3 14">Bir 187</strain>
        <strain evidence="2 12">C09601061</strain>
        <strain evidence="4 9">D00501624</strain>
        <strain evidence="5 11">G09801536</strain>
        <strain evidence="1 13">H09601792</strain>
        <strain evidence="6 10">M09401471</strain>
        <strain evidence="8">N09902308</strain>
    </source>
</reference>
<evidence type="ECO:0000313" key="3">
    <source>
        <dbReference type="EMBL" id="CKR84153.1"/>
    </source>
</evidence>
<dbReference type="EMBL" id="CSAD01000026">
    <property type="protein sequence ID" value="COU79027.1"/>
    <property type="molecule type" value="Genomic_DNA"/>
</dbReference>
<dbReference type="EMBL" id="CFOH01000209">
    <property type="protein sequence ID" value="CFE49819.1"/>
    <property type="molecule type" value="Genomic_DNA"/>
</dbReference>
<sequence length="91" mass="9381">MISTLTAVPISMIRTSFSPSSVRSATVAIGPLRWTVRLVPATVCLTIAATRLNAACVSGDAASPANVMGRFQALLSLLANSSFISGTARKS</sequence>
<dbReference type="Proteomes" id="UP000044938">
    <property type="component" value="Unassembled WGS sequence"/>
</dbReference>
<reference evidence="7" key="2">
    <citation type="submission" date="2015-03" db="EMBL/GenBank/DDBJ databases">
        <authorList>
            <consortium name="Pathogen Informatics"/>
            <person name="Murphy D."/>
        </authorList>
    </citation>
    <scope>NUCLEOTIDE SEQUENCE</scope>
    <source>
        <strain evidence="7">N09902308</strain>
    </source>
</reference>
<dbReference type="Proteomes" id="UP000049023">
    <property type="component" value="Unassembled WGS sequence"/>
</dbReference>
<dbReference type="EMBL" id="CNFU01000444">
    <property type="protein sequence ID" value="CKR84153.1"/>
    <property type="molecule type" value="Genomic_DNA"/>
</dbReference>
<evidence type="ECO:0000313" key="5">
    <source>
        <dbReference type="EMBL" id="COU79027.1"/>
    </source>
</evidence>
<dbReference type="Proteomes" id="UP000046680">
    <property type="component" value="Unassembled WGS sequence"/>
</dbReference>
<evidence type="ECO:0000313" key="9">
    <source>
        <dbReference type="Proteomes" id="UP000039217"/>
    </source>
</evidence>
<dbReference type="EMBL" id="CQQC01000064">
    <property type="protein sequence ID" value="CNU24897.1"/>
    <property type="molecule type" value="Genomic_DNA"/>
</dbReference>
<evidence type="ECO:0000313" key="7">
    <source>
        <dbReference type="EMBL" id="COY87606.1"/>
    </source>
</evidence>
<dbReference type="EMBL" id="CSAJ01000514">
    <property type="protein sequence ID" value="COW79632.1"/>
    <property type="molecule type" value="Genomic_DNA"/>
</dbReference>
<evidence type="ECO:0000313" key="14">
    <source>
        <dbReference type="Proteomes" id="UP000049023"/>
    </source>
</evidence>
<evidence type="ECO:0000313" key="4">
    <source>
        <dbReference type="EMBL" id="CNU24897.1"/>
    </source>
</evidence>
<organism evidence="2 12">
    <name type="scientific">Mycobacterium tuberculosis</name>
    <dbReference type="NCBI Taxonomy" id="1773"/>
    <lineage>
        <taxon>Bacteria</taxon>
        <taxon>Bacillati</taxon>
        <taxon>Actinomycetota</taxon>
        <taxon>Actinomycetes</taxon>
        <taxon>Mycobacteriales</taxon>
        <taxon>Mycobacteriaceae</taxon>
        <taxon>Mycobacterium</taxon>
        <taxon>Mycobacterium tuberculosis complex</taxon>
    </lineage>
</organism>
<dbReference type="Proteomes" id="UP000045842">
    <property type="component" value="Unassembled WGS sequence"/>
</dbReference>
<evidence type="ECO:0000313" key="6">
    <source>
        <dbReference type="EMBL" id="COW79632.1"/>
    </source>
</evidence>
<accession>A0A654U523</accession>
<gene>
    <name evidence="2" type="ORF">ERS007657_03445</name>
    <name evidence="4" type="ORF">ERS007661_00350</name>
    <name evidence="5" type="ORF">ERS007679_00383</name>
    <name evidence="1" type="ORF">ERS007688_01573</name>
    <name evidence="6" type="ORF">ERS007720_03299</name>
    <name evidence="7" type="ORF">ERS007739_03167</name>
    <name evidence="3" type="ORF">ERS027661_02195</name>
</gene>
<dbReference type="Proteomes" id="UP000039021">
    <property type="component" value="Unassembled WGS sequence"/>
</dbReference>
<evidence type="ECO:0000313" key="13">
    <source>
        <dbReference type="Proteomes" id="UP000046947"/>
    </source>
</evidence>
<dbReference type="AlphaFoldDB" id="A0A654U523"/>
<name>A0A654U523_MYCTX</name>
<dbReference type="Proteomes" id="UP000046947">
    <property type="component" value="Unassembled WGS sequence"/>
</dbReference>
<dbReference type="EMBL" id="CGCX01001667">
    <property type="protein sequence ID" value="CFR99310.1"/>
    <property type="molecule type" value="Genomic_DNA"/>
</dbReference>
<protein>
    <submittedName>
        <fullName evidence="2">Uncharacterized protein</fullName>
    </submittedName>
</protein>